<accession>A0A0D0DGE8</accession>
<protein>
    <submittedName>
        <fullName evidence="1">Unplaced genomic scaffold scaffold_136, whole genome shotgun sequence</fullName>
    </submittedName>
</protein>
<dbReference type="AlphaFoldDB" id="A0A0D0DGE8"/>
<evidence type="ECO:0000313" key="1">
    <source>
        <dbReference type="EMBL" id="KIK96967.1"/>
    </source>
</evidence>
<name>A0A0D0DGE8_9AGAM</name>
<reference evidence="1 2" key="1">
    <citation type="submission" date="2014-04" db="EMBL/GenBank/DDBJ databases">
        <authorList>
            <consortium name="DOE Joint Genome Institute"/>
            <person name="Kuo A."/>
            <person name="Kohler A."/>
            <person name="Jargeat P."/>
            <person name="Nagy L.G."/>
            <person name="Floudas D."/>
            <person name="Copeland A."/>
            <person name="Barry K.W."/>
            <person name="Cichocki N."/>
            <person name="Veneault-Fourrey C."/>
            <person name="LaButti K."/>
            <person name="Lindquist E.A."/>
            <person name="Lipzen A."/>
            <person name="Lundell T."/>
            <person name="Morin E."/>
            <person name="Murat C."/>
            <person name="Sun H."/>
            <person name="Tunlid A."/>
            <person name="Henrissat B."/>
            <person name="Grigoriev I.V."/>
            <person name="Hibbett D.S."/>
            <person name="Martin F."/>
            <person name="Nordberg H.P."/>
            <person name="Cantor M.N."/>
            <person name="Hua S.X."/>
        </authorList>
    </citation>
    <scope>NUCLEOTIDE SEQUENCE [LARGE SCALE GENOMIC DNA]</scope>
    <source>
        <strain evidence="1 2">Ve08.2h10</strain>
    </source>
</reference>
<gene>
    <name evidence="1" type="ORF">PAXRUDRAFT_825407</name>
</gene>
<dbReference type="InParanoid" id="A0A0D0DGE8"/>
<dbReference type="Proteomes" id="UP000054538">
    <property type="component" value="Unassembled WGS sequence"/>
</dbReference>
<dbReference type="EMBL" id="KN824958">
    <property type="protein sequence ID" value="KIK96967.1"/>
    <property type="molecule type" value="Genomic_DNA"/>
</dbReference>
<dbReference type="HOGENOM" id="CLU_2622716_0_0_1"/>
<sequence length="78" mass="8985">MPVNQSVTPFSFHGTSDIRYNIKPLFRNKQKYKQVTRSQITQGFLRMRCGKSHLAAAGRIGQVIFRIFQRAFLPTVQA</sequence>
<reference evidence="2" key="2">
    <citation type="submission" date="2015-01" db="EMBL/GenBank/DDBJ databases">
        <title>Evolutionary Origins and Diversification of the Mycorrhizal Mutualists.</title>
        <authorList>
            <consortium name="DOE Joint Genome Institute"/>
            <consortium name="Mycorrhizal Genomics Consortium"/>
            <person name="Kohler A."/>
            <person name="Kuo A."/>
            <person name="Nagy L.G."/>
            <person name="Floudas D."/>
            <person name="Copeland A."/>
            <person name="Barry K.W."/>
            <person name="Cichocki N."/>
            <person name="Veneault-Fourrey C."/>
            <person name="LaButti K."/>
            <person name="Lindquist E.A."/>
            <person name="Lipzen A."/>
            <person name="Lundell T."/>
            <person name="Morin E."/>
            <person name="Murat C."/>
            <person name="Riley R."/>
            <person name="Ohm R."/>
            <person name="Sun H."/>
            <person name="Tunlid A."/>
            <person name="Henrissat B."/>
            <person name="Grigoriev I.V."/>
            <person name="Hibbett D.S."/>
            <person name="Martin F."/>
        </authorList>
    </citation>
    <scope>NUCLEOTIDE SEQUENCE [LARGE SCALE GENOMIC DNA]</scope>
    <source>
        <strain evidence="2">Ve08.2h10</strain>
    </source>
</reference>
<keyword evidence="2" id="KW-1185">Reference proteome</keyword>
<organism evidence="1 2">
    <name type="scientific">Paxillus rubicundulus Ve08.2h10</name>
    <dbReference type="NCBI Taxonomy" id="930991"/>
    <lineage>
        <taxon>Eukaryota</taxon>
        <taxon>Fungi</taxon>
        <taxon>Dikarya</taxon>
        <taxon>Basidiomycota</taxon>
        <taxon>Agaricomycotina</taxon>
        <taxon>Agaricomycetes</taxon>
        <taxon>Agaricomycetidae</taxon>
        <taxon>Boletales</taxon>
        <taxon>Paxilineae</taxon>
        <taxon>Paxillaceae</taxon>
        <taxon>Paxillus</taxon>
    </lineage>
</organism>
<proteinExistence type="predicted"/>
<evidence type="ECO:0000313" key="2">
    <source>
        <dbReference type="Proteomes" id="UP000054538"/>
    </source>
</evidence>